<dbReference type="InterPro" id="IPR016893">
    <property type="entry name" value="UCP028589"/>
</dbReference>
<dbReference type="EMBL" id="CP014646">
    <property type="protein sequence ID" value="AMO36743.1"/>
    <property type="molecule type" value="Genomic_DNA"/>
</dbReference>
<dbReference type="KEGG" id="thu:AC731_007170"/>
<organism evidence="1 2">
    <name type="scientific">Thauera humireducens</name>
    <dbReference type="NCBI Taxonomy" id="1134435"/>
    <lineage>
        <taxon>Bacteria</taxon>
        <taxon>Pseudomonadati</taxon>
        <taxon>Pseudomonadota</taxon>
        <taxon>Betaproteobacteria</taxon>
        <taxon>Rhodocyclales</taxon>
        <taxon>Zoogloeaceae</taxon>
        <taxon>Thauera</taxon>
    </lineage>
</organism>
<sequence length="258" mass="28193">MNGESRKYWSLQGTVDLFDRVSGMPQKGMWLGDCSSIEFNAEPQKEDFKESWSGSRTVGFTMFQGNEASLAITLHQMTSKTMELIFGGDLVAQDTDAIVDLQISGATPEVGDVCLLRHYDVTALTIEDSTPTTPKELTLNTNYRVDAKTGRVEILDLTTGGPFVGPLKASFTPGAVSYVKMLTNTEREKWVTISGRNTAVTGQPRMAFDFYTAKLLPSSFQFINESRGEAVLNCTIVGDPTKTADGDLGIFGRAVMLD</sequence>
<name>A0A127K457_9RHOO</name>
<reference evidence="2" key="1">
    <citation type="submission" date="2016-03" db="EMBL/GenBank/DDBJ databases">
        <authorList>
            <person name="Ma C."/>
            <person name="Zhou S."/>
            <person name="Yang G."/>
        </authorList>
    </citation>
    <scope>NUCLEOTIDE SEQUENCE [LARGE SCALE GENOMIC DNA]</scope>
    <source>
        <strain evidence="2">SgZ-1</strain>
    </source>
</reference>
<dbReference type="AlphaFoldDB" id="A0A127K457"/>
<dbReference type="RefSeq" id="WP_048702852.1">
    <property type="nucleotide sequence ID" value="NZ_CP014646.1"/>
</dbReference>
<proteinExistence type="predicted"/>
<evidence type="ECO:0000313" key="1">
    <source>
        <dbReference type="EMBL" id="AMO36743.1"/>
    </source>
</evidence>
<dbReference type="PIRSF" id="PIRSF028589">
    <property type="entry name" value="UCP028589"/>
    <property type="match status" value="1"/>
</dbReference>
<gene>
    <name evidence="1" type="ORF">AC731_007170</name>
</gene>
<dbReference type="STRING" id="1134435.AC731_007170"/>
<accession>A0A127K457</accession>
<dbReference type="Proteomes" id="UP000036902">
    <property type="component" value="Chromosome"/>
</dbReference>
<protein>
    <submittedName>
        <fullName evidence="1">Uncharacterized protein</fullName>
    </submittedName>
</protein>
<evidence type="ECO:0000313" key="2">
    <source>
        <dbReference type="Proteomes" id="UP000036902"/>
    </source>
</evidence>
<keyword evidence="2" id="KW-1185">Reference proteome</keyword>